<sequence>MRLRVSNGDIGNSDLVCIIKQVNAKTIAKLDANESLLKITQ</sequence>
<dbReference type="AlphaFoldDB" id="A0A2P2QXC5"/>
<protein>
    <submittedName>
        <fullName evidence="1">Uncharacterized protein</fullName>
    </submittedName>
</protein>
<dbReference type="EMBL" id="GGEC01091168">
    <property type="protein sequence ID" value="MBX71652.1"/>
    <property type="molecule type" value="Transcribed_RNA"/>
</dbReference>
<reference evidence="1" key="1">
    <citation type="submission" date="2018-02" db="EMBL/GenBank/DDBJ databases">
        <title>Rhizophora mucronata_Transcriptome.</title>
        <authorList>
            <person name="Meera S.P."/>
            <person name="Sreeshan A."/>
            <person name="Augustine A."/>
        </authorList>
    </citation>
    <scope>NUCLEOTIDE SEQUENCE</scope>
    <source>
        <tissue evidence="1">Leaf</tissue>
    </source>
</reference>
<name>A0A2P2QXC5_RHIMU</name>
<accession>A0A2P2QXC5</accession>
<proteinExistence type="predicted"/>
<organism evidence="1">
    <name type="scientific">Rhizophora mucronata</name>
    <name type="common">Asiatic mangrove</name>
    <dbReference type="NCBI Taxonomy" id="61149"/>
    <lineage>
        <taxon>Eukaryota</taxon>
        <taxon>Viridiplantae</taxon>
        <taxon>Streptophyta</taxon>
        <taxon>Embryophyta</taxon>
        <taxon>Tracheophyta</taxon>
        <taxon>Spermatophyta</taxon>
        <taxon>Magnoliopsida</taxon>
        <taxon>eudicotyledons</taxon>
        <taxon>Gunneridae</taxon>
        <taxon>Pentapetalae</taxon>
        <taxon>rosids</taxon>
        <taxon>fabids</taxon>
        <taxon>Malpighiales</taxon>
        <taxon>Rhizophoraceae</taxon>
        <taxon>Rhizophora</taxon>
    </lineage>
</organism>
<evidence type="ECO:0000313" key="1">
    <source>
        <dbReference type="EMBL" id="MBX71652.1"/>
    </source>
</evidence>